<evidence type="ECO:0000256" key="2">
    <source>
        <dbReference type="SAM" id="SignalP"/>
    </source>
</evidence>
<evidence type="ECO:0000256" key="1">
    <source>
        <dbReference type="SAM" id="MobiDB-lite"/>
    </source>
</evidence>
<keyword evidence="2" id="KW-0732">Signal</keyword>
<feature type="compositionally biased region" description="Polar residues" evidence="1">
    <location>
        <begin position="164"/>
        <end position="174"/>
    </location>
</feature>
<accession>A0A914DRU2</accession>
<feature type="region of interest" description="Disordered" evidence="1">
    <location>
        <begin position="127"/>
        <end position="174"/>
    </location>
</feature>
<evidence type="ECO:0000313" key="3">
    <source>
        <dbReference type="Proteomes" id="UP000887540"/>
    </source>
</evidence>
<organism evidence="3 4">
    <name type="scientific">Acrobeloides nanus</name>
    <dbReference type="NCBI Taxonomy" id="290746"/>
    <lineage>
        <taxon>Eukaryota</taxon>
        <taxon>Metazoa</taxon>
        <taxon>Ecdysozoa</taxon>
        <taxon>Nematoda</taxon>
        <taxon>Chromadorea</taxon>
        <taxon>Rhabditida</taxon>
        <taxon>Tylenchina</taxon>
        <taxon>Cephalobomorpha</taxon>
        <taxon>Cephaloboidea</taxon>
        <taxon>Cephalobidae</taxon>
        <taxon>Acrobeloides</taxon>
    </lineage>
</organism>
<sequence>MKPFLALFFLGFLTEAIAMPDWMYFGRGMSKLEIKNLRQRCDSCSSEESDKVEPMSVSKINTIETTQNTIQEKTTSGAQHLVKTNPTNSSIQISTTFETSATEQQQTEAPTEVPIHRRLPEKLTTVEPTIAESTSTYTTDSETSIASTEKAQPLIRAKPETPAPETSSAPGSTQELLQTTFATEPREPLYLKPDLALILKKLFKGTNDF</sequence>
<feature type="compositionally biased region" description="Low complexity" evidence="1">
    <location>
        <begin position="132"/>
        <end position="144"/>
    </location>
</feature>
<feature type="signal peptide" evidence="2">
    <location>
        <begin position="1"/>
        <end position="18"/>
    </location>
</feature>
<protein>
    <submittedName>
        <fullName evidence="4">Uncharacterized protein</fullName>
    </submittedName>
</protein>
<reference evidence="4" key="1">
    <citation type="submission" date="2022-11" db="UniProtKB">
        <authorList>
            <consortium name="WormBaseParasite"/>
        </authorList>
    </citation>
    <scope>IDENTIFICATION</scope>
</reference>
<feature type="chain" id="PRO_5037249065" evidence="2">
    <location>
        <begin position="19"/>
        <end position="209"/>
    </location>
</feature>
<evidence type="ECO:0000313" key="4">
    <source>
        <dbReference type="WBParaSite" id="ACRNAN_scaffold3476.g27447.t1"/>
    </source>
</evidence>
<dbReference type="Proteomes" id="UP000887540">
    <property type="component" value="Unplaced"/>
</dbReference>
<name>A0A914DRU2_9BILA</name>
<dbReference type="WBParaSite" id="ACRNAN_scaffold3476.g27447.t1">
    <property type="protein sequence ID" value="ACRNAN_scaffold3476.g27447.t1"/>
    <property type="gene ID" value="ACRNAN_scaffold3476.g27447"/>
</dbReference>
<keyword evidence="3" id="KW-1185">Reference proteome</keyword>
<dbReference type="AlphaFoldDB" id="A0A914DRU2"/>
<proteinExistence type="predicted"/>